<feature type="transmembrane region" description="Helical" evidence="1">
    <location>
        <begin position="76"/>
        <end position="95"/>
    </location>
</feature>
<keyword evidence="3" id="KW-1185">Reference proteome</keyword>
<keyword evidence="1" id="KW-0812">Transmembrane</keyword>
<keyword evidence="1" id="KW-0472">Membrane</keyword>
<protein>
    <submittedName>
        <fullName evidence="2">Uncharacterized protein</fullName>
    </submittedName>
</protein>
<feature type="transmembrane region" description="Helical" evidence="1">
    <location>
        <begin position="12"/>
        <end position="32"/>
    </location>
</feature>
<accession>A0ABV9WBD9</accession>
<gene>
    <name evidence="2" type="ORF">ACFPIJ_44085</name>
</gene>
<evidence type="ECO:0000256" key="1">
    <source>
        <dbReference type="SAM" id="Phobius"/>
    </source>
</evidence>
<feature type="transmembrane region" description="Helical" evidence="1">
    <location>
        <begin position="44"/>
        <end position="64"/>
    </location>
</feature>
<name>A0ABV9WBD9_9ACTN</name>
<feature type="transmembrane region" description="Helical" evidence="1">
    <location>
        <begin position="101"/>
        <end position="119"/>
    </location>
</feature>
<dbReference type="Proteomes" id="UP001595912">
    <property type="component" value="Unassembled WGS sequence"/>
</dbReference>
<evidence type="ECO:0000313" key="3">
    <source>
        <dbReference type="Proteomes" id="UP001595912"/>
    </source>
</evidence>
<dbReference type="RefSeq" id="WP_380125012.1">
    <property type="nucleotide sequence ID" value="NZ_JBHSIU010000066.1"/>
</dbReference>
<comment type="caution">
    <text evidence="2">The sequence shown here is derived from an EMBL/GenBank/DDBJ whole genome shotgun (WGS) entry which is preliminary data.</text>
</comment>
<dbReference type="EMBL" id="JBHSIU010000066">
    <property type="protein sequence ID" value="MFC5004795.1"/>
    <property type="molecule type" value="Genomic_DNA"/>
</dbReference>
<feature type="transmembrane region" description="Helical" evidence="1">
    <location>
        <begin position="126"/>
        <end position="144"/>
    </location>
</feature>
<organism evidence="2 3">
    <name type="scientific">Dactylosporangium cerinum</name>
    <dbReference type="NCBI Taxonomy" id="1434730"/>
    <lineage>
        <taxon>Bacteria</taxon>
        <taxon>Bacillati</taxon>
        <taxon>Actinomycetota</taxon>
        <taxon>Actinomycetes</taxon>
        <taxon>Micromonosporales</taxon>
        <taxon>Micromonosporaceae</taxon>
        <taxon>Dactylosporangium</taxon>
    </lineage>
</organism>
<sequence length="430" mass="44425">MSDVDASKRPAALALGAIGVCGAAGVGLLLGLTRDGAPAPGIGALALPTVLVALLWLTVWMTAAGSPLAGATGRKVAWVLLGAGFAAALGGLGLASTGGPGLVLVSGGAVVVVVAGVLLRGWRARLTALGAVVVLAATGLTVFAQSGPSELADRLAHADPPVQRDLLYVVSIPGYHPLDTRYGDDVGIRQFMPVDPAAVPAARRITVLSYAREYAYKDPGPCGETARDSELQSTECTVEPDGWIYRSGVVAHGYQVVVGKEIVVVAGTLAVDRQVLRATAGKVRPATPAELASLGFPGEELFTAEAPGYVPSAIGMPHGVQLQPSDPAAAPLSVMIDVYVDFSEQPCGGFATCTPDTDGLQYRRVEDTHGYVVRRGNLNVYAMGGVGVDKALLRQAVLNARPVTDAELLRSLPPVPRKGLLDRLRAWLRG</sequence>
<evidence type="ECO:0000313" key="2">
    <source>
        <dbReference type="EMBL" id="MFC5004795.1"/>
    </source>
</evidence>
<proteinExistence type="predicted"/>
<reference evidence="3" key="1">
    <citation type="journal article" date="2019" name="Int. J. Syst. Evol. Microbiol.">
        <title>The Global Catalogue of Microorganisms (GCM) 10K type strain sequencing project: providing services to taxonomists for standard genome sequencing and annotation.</title>
        <authorList>
            <consortium name="The Broad Institute Genomics Platform"/>
            <consortium name="The Broad Institute Genome Sequencing Center for Infectious Disease"/>
            <person name="Wu L."/>
            <person name="Ma J."/>
        </authorList>
    </citation>
    <scope>NUCLEOTIDE SEQUENCE [LARGE SCALE GENOMIC DNA]</scope>
    <source>
        <strain evidence="3">CGMCC 4.7152</strain>
    </source>
</reference>
<keyword evidence="1" id="KW-1133">Transmembrane helix</keyword>